<accession>A0A9P0ZUA2</accession>
<evidence type="ECO:0000313" key="2">
    <source>
        <dbReference type="EMBL" id="CAH9112617.1"/>
    </source>
</evidence>
<reference evidence="2" key="1">
    <citation type="submission" date="2022-07" db="EMBL/GenBank/DDBJ databases">
        <authorList>
            <person name="Macas J."/>
            <person name="Novak P."/>
            <person name="Neumann P."/>
        </authorList>
    </citation>
    <scope>NUCLEOTIDE SEQUENCE</scope>
</reference>
<name>A0A9P0ZUA2_CUSEU</name>
<organism evidence="2 3">
    <name type="scientific">Cuscuta europaea</name>
    <name type="common">European dodder</name>
    <dbReference type="NCBI Taxonomy" id="41803"/>
    <lineage>
        <taxon>Eukaryota</taxon>
        <taxon>Viridiplantae</taxon>
        <taxon>Streptophyta</taxon>
        <taxon>Embryophyta</taxon>
        <taxon>Tracheophyta</taxon>
        <taxon>Spermatophyta</taxon>
        <taxon>Magnoliopsida</taxon>
        <taxon>eudicotyledons</taxon>
        <taxon>Gunneridae</taxon>
        <taxon>Pentapetalae</taxon>
        <taxon>asterids</taxon>
        <taxon>lamiids</taxon>
        <taxon>Solanales</taxon>
        <taxon>Convolvulaceae</taxon>
        <taxon>Cuscuteae</taxon>
        <taxon>Cuscuta</taxon>
        <taxon>Cuscuta subgen. Cuscuta</taxon>
    </lineage>
</organism>
<sequence length="320" mass="37012">MSSKKEDGGYFIWSDETIGIFNEICIQFILKNGRGQQFRWKEMQALFEERTKRKCSFKSLKNKFDFMKKEWRLWKLLKRDESGLGWNASTGTLDCSDEWWGKKIKEKSEVKKFRHKGVLPHIEEQWDQIFGDSVVTGVECVAPTATILENSNQGNHEDNVNLEDNNDTYEVFNRYNAEPDLDNFFQDFMQEASGNMPSAPTITTVEDAGTVATSKKRKLRQSKGSVKLSENLERGNTCLQAIERLLTKKEKVADDCVSVGDVMVIMTRMAENGGLVRNGDLWFQSICVLDSPSRRQFFMNFKDDDERLNWLKFMHAKGIF</sequence>
<dbReference type="InterPro" id="IPR024752">
    <property type="entry name" value="Myb/SANT-like_dom"/>
</dbReference>
<dbReference type="AlphaFoldDB" id="A0A9P0ZUA2"/>
<evidence type="ECO:0000313" key="3">
    <source>
        <dbReference type="Proteomes" id="UP001152484"/>
    </source>
</evidence>
<keyword evidence="3" id="KW-1185">Reference proteome</keyword>
<dbReference type="Pfam" id="PF12776">
    <property type="entry name" value="Myb_DNA-bind_3"/>
    <property type="match status" value="1"/>
</dbReference>
<proteinExistence type="predicted"/>
<comment type="caution">
    <text evidence="2">The sequence shown here is derived from an EMBL/GenBank/DDBJ whole genome shotgun (WGS) entry which is preliminary data.</text>
</comment>
<dbReference type="PANTHER" id="PTHR31704">
    <property type="entry name" value="MYB/SANT-LIKE DNA-BINDING DOMAIN PROTEIN-RELATED"/>
    <property type="match status" value="1"/>
</dbReference>
<dbReference type="PANTHER" id="PTHR31704:SF55">
    <property type="entry name" value="MYB_SANT-LIKE DNA-BINDING DOMAIN PROTEIN"/>
    <property type="match status" value="1"/>
</dbReference>
<protein>
    <recommendedName>
        <fullName evidence="1">Myb/SANT-like domain-containing protein</fullName>
    </recommendedName>
</protein>
<dbReference type="OrthoDB" id="4955136at2759"/>
<dbReference type="EMBL" id="CAMAPE010000060">
    <property type="protein sequence ID" value="CAH9112617.1"/>
    <property type="molecule type" value="Genomic_DNA"/>
</dbReference>
<feature type="domain" description="Myb/SANT-like" evidence="1">
    <location>
        <begin position="13"/>
        <end position="101"/>
    </location>
</feature>
<gene>
    <name evidence="2" type="ORF">CEURO_LOCUS19663</name>
</gene>
<evidence type="ECO:0000259" key="1">
    <source>
        <dbReference type="Pfam" id="PF12776"/>
    </source>
</evidence>
<dbReference type="Proteomes" id="UP001152484">
    <property type="component" value="Unassembled WGS sequence"/>
</dbReference>